<organism evidence="4 5">
    <name type="scientific">Acidiluteibacter ferrifornacis</name>
    <dbReference type="NCBI Taxonomy" id="2692424"/>
    <lineage>
        <taxon>Bacteria</taxon>
        <taxon>Pseudomonadati</taxon>
        <taxon>Bacteroidota</taxon>
        <taxon>Flavobacteriia</taxon>
        <taxon>Flavobacteriales</taxon>
        <taxon>Cryomorphaceae</taxon>
        <taxon>Acidiluteibacter</taxon>
    </lineage>
</organism>
<feature type="coiled-coil region" evidence="2">
    <location>
        <begin position="185"/>
        <end position="243"/>
    </location>
</feature>
<protein>
    <submittedName>
        <fullName evidence="4">Peptidoglycan DD-metalloendopeptidase family protein</fullName>
    </submittedName>
</protein>
<proteinExistence type="predicted"/>
<evidence type="ECO:0000313" key="4">
    <source>
        <dbReference type="EMBL" id="NBG65074.1"/>
    </source>
</evidence>
<name>A0A6N9NGX6_9FLAO</name>
<keyword evidence="2" id="KW-0175">Coiled coil</keyword>
<gene>
    <name evidence="4" type="ORF">GQN54_03030</name>
</gene>
<dbReference type="AlphaFoldDB" id="A0A6N9NGX6"/>
<feature type="coiled-coil region" evidence="2">
    <location>
        <begin position="19"/>
        <end position="46"/>
    </location>
</feature>
<dbReference type="EMBL" id="WWNE01000003">
    <property type="protein sequence ID" value="NBG65074.1"/>
    <property type="molecule type" value="Genomic_DNA"/>
</dbReference>
<evidence type="ECO:0000256" key="1">
    <source>
        <dbReference type="ARBA" id="ARBA00022729"/>
    </source>
</evidence>
<dbReference type="Gene3D" id="6.10.250.3150">
    <property type="match status" value="1"/>
</dbReference>
<dbReference type="SUPFAM" id="SSF51261">
    <property type="entry name" value="Duplicated hybrid motif"/>
    <property type="match status" value="1"/>
</dbReference>
<keyword evidence="5" id="KW-1185">Reference proteome</keyword>
<evidence type="ECO:0000313" key="5">
    <source>
        <dbReference type="Proteomes" id="UP000470771"/>
    </source>
</evidence>
<reference evidence="4 5" key="1">
    <citation type="submission" date="2019-12" db="EMBL/GenBank/DDBJ databases">
        <authorList>
            <person name="Zhao J."/>
        </authorList>
    </citation>
    <scope>NUCLEOTIDE SEQUENCE [LARGE SCALE GENOMIC DNA]</scope>
    <source>
        <strain evidence="4 5">S-15</strain>
    </source>
</reference>
<comment type="caution">
    <text evidence="4">The sequence shown here is derived from an EMBL/GenBank/DDBJ whole genome shotgun (WGS) entry which is preliminary data.</text>
</comment>
<keyword evidence="1" id="KW-0732">Signal</keyword>
<dbReference type="PANTHER" id="PTHR21666">
    <property type="entry name" value="PEPTIDASE-RELATED"/>
    <property type="match status" value="1"/>
</dbReference>
<dbReference type="PANTHER" id="PTHR21666:SF289">
    <property type="entry name" value="L-ALA--D-GLU ENDOPEPTIDASE"/>
    <property type="match status" value="1"/>
</dbReference>
<dbReference type="InterPro" id="IPR050570">
    <property type="entry name" value="Cell_wall_metabolism_enzyme"/>
</dbReference>
<dbReference type="GO" id="GO:0004222">
    <property type="term" value="F:metalloendopeptidase activity"/>
    <property type="evidence" value="ECO:0007669"/>
    <property type="project" value="TreeGrafter"/>
</dbReference>
<accession>A0A6N9NGX6</accession>
<dbReference type="Pfam" id="PF01551">
    <property type="entry name" value="Peptidase_M23"/>
    <property type="match status" value="1"/>
</dbReference>
<evidence type="ECO:0000256" key="2">
    <source>
        <dbReference type="SAM" id="Coils"/>
    </source>
</evidence>
<sequence length="405" mass="46310">MNRYFINSCFFICVLIAPIILMAQGKSELQQKKKELQKEIIYTNKLLDETAENKKASISQLLQLSKKISAREELIQTMNQEIVLIDKSIDSNQVVLDSLTNTMKLLKDEYAKILQSAYKNRSAYDQLMFVFSSEDFNQAFKRLKYLQQFTRYRKNQVLKIEFTQGEINEKITQLEAIRLSKKNLLASIQNEYQKLGSEKNQKQNVVNQLQGKEKELKAQLAEKKKASQKLEKAIERIIEEEIRKAKEAAKKAGKDSKGYPLTPEAKELSNSFTANQGKLPWPVVEGLITEKFGEHPHPALPGVKVQNNGIDISTTKGSVIRSIFEGEVTAVIIIPGGGKGVMIRHGEYLSVYTYFQELFVKKGDKVSTKQDLGIVVTDDDNKTNLHLEIWKNTTKLNPELWIYRK</sequence>
<dbReference type="InterPro" id="IPR016047">
    <property type="entry name" value="M23ase_b-sheet_dom"/>
</dbReference>
<feature type="domain" description="M23ase beta-sheet core" evidence="3">
    <location>
        <begin position="307"/>
        <end position="398"/>
    </location>
</feature>
<dbReference type="InterPro" id="IPR011055">
    <property type="entry name" value="Dup_hybrid_motif"/>
</dbReference>
<dbReference type="Proteomes" id="UP000470771">
    <property type="component" value="Unassembled WGS sequence"/>
</dbReference>
<evidence type="ECO:0000259" key="3">
    <source>
        <dbReference type="Pfam" id="PF01551"/>
    </source>
</evidence>
<dbReference type="CDD" id="cd12797">
    <property type="entry name" value="M23_peptidase"/>
    <property type="match status" value="1"/>
</dbReference>
<dbReference type="Gene3D" id="2.70.70.10">
    <property type="entry name" value="Glucose Permease (Domain IIA)"/>
    <property type="match status" value="1"/>
</dbReference>